<evidence type="ECO:0000256" key="1">
    <source>
        <dbReference type="SAM" id="Phobius"/>
    </source>
</evidence>
<dbReference type="Pfam" id="PF00643">
    <property type="entry name" value="zf-B_box"/>
    <property type="match status" value="1"/>
</dbReference>
<accession>A0A7C4Q537</accession>
<protein>
    <recommendedName>
        <fullName evidence="2">B box-type domain-containing protein</fullName>
    </recommendedName>
</protein>
<keyword evidence="1" id="KW-1133">Transmembrane helix</keyword>
<sequence>MIEDAQPKLYCVNHPNRETLLRCNRCERPICVECAVLTETGYRCRDCLRGQQKKFETAQWLDYPLALAVAGLLGFLGSLLTSFLGFFTIFLAPIAGVIIAEAVRSVTRKRRARLLYNTATLAAGAGGAILPLINLLAIVMGMGVLNLFGLIWQVLYVVLVTSTVFYRLTGIQIR</sequence>
<feature type="transmembrane region" description="Helical" evidence="1">
    <location>
        <begin position="83"/>
        <end position="103"/>
    </location>
</feature>
<evidence type="ECO:0000259" key="2">
    <source>
        <dbReference type="Pfam" id="PF00643"/>
    </source>
</evidence>
<keyword evidence="1" id="KW-0472">Membrane</keyword>
<keyword evidence="1" id="KW-0812">Transmembrane</keyword>
<feature type="domain" description="B box-type" evidence="2">
    <location>
        <begin position="8"/>
        <end position="36"/>
    </location>
</feature>
<organism evidence="3">
    <name type="scientific">Bellilinea caldifistulae</name>
    <dbReference type="NCBI Taxonomy" id="360411"/>
    <lineage>
        <taxon>Bacteria</taxon>
        <taxon>Bacillati</taxon>
        <taxon>Chloroflexota</taxon>
        <taxon>Anaerolineae</taxon>
        <taxon>Anaerolineales</taxon>
        <taxon>Anaerolineaceae</taxon>
        <taxon>Bellilinea</taxon>
    </lineage>
</organism>
<dbReference type="EMBL" id="DSXR01000083">
    <property type="protein sequence ID" value="HGS87612.1"/>
    <property type="molecule type" value="Genomic_DNA"/>
</dbReference>
<feature type="transmembrane region" description="Helical" evidence="1">
    <location>
        <begin position="115"/>
        <end position="144"/>
    </location>
</feature>
<evidence type="ECO:0000313" key="3">
    <source>
        <dbReference type="EMBL" id="HGS87612.1"/>
    </source>
</evidence>
<dbReference type="InterPro" id="IPR000315">
    <property type="entry name" value="Znf_B-box"/>
</dbReference>
<dbReference type="GO" id="GO:0008270">
    <property type="term" value="F:zinc ion binding"/>
    <property type="evidence" value="ECO:0007669"/>
    <property type="project" value="InterPro"/>
</dbReference>
<name>A0A7C4Q537_9CHLR</name>
<feature type="transmembrane region" description="Helical" evidence="1">
    <location>
        <begin position="150"/>
        <end position="168"/>
    </location>
</feature>
<reference evidence="3" key="1">
    <citation type="journal article" date="2020" name="mSystems">
        <title>Genome- and Community-Level Interaction Insights into Carbon Utilization and Element Cycling Functions of Hydrothermarchaeota in Hydrothermal Sediment.</title>
        <authorList>
            <person name="Zhou Z."/>
            <person name="Liu Y."/>
            <person name="Xu W."/>
            <person name="Pan J."/>
            <person name="Luo Z.H."/>
            <person name="Li M."/>
        </authorList>
    </citation>
    <scope>NUCLEOTIDE SEQUENCE [LARGE SCALE GENOMIC DNA]</scope>
    <source>
        <strain evidence="3">SpSt-556</strain>
    </source>
</reference>
<comment type="caution">
    <text evidence="3">The sequence shown here is derived from an EMBL/GenBank/DDBJ whole genome shotgun (WGS) entry which is preliminary data.</text>
</comment>
<dbReference type="AlphaFoldDB" id="A0A7C4Q537"/>
<gene>
    <name evidence="3" type="ORF">ENT17_08320</name>
</gene>
<proteinExistence type="predicted"/>